<gene>
    <name evidence="1" type="ORF">MJO28_013385</name>
</gene>
<evidence type="ECO:0000313" key="2">
    <source>
        <dbReference type="Proteomes" id="UP001060170"/>
    </source>
</evidence>
<keyword evidence="2" id="KW-1185">Reference proteome</keyword>
<dbReference type="EMBL" id="CM045877">
    <property type="protein sequence ID" value="KAI7941100.1"/>
    <property type="molecule type" value="Genomic_DNA"/>
</dbReference>
<proteinExistence type="predicted"/>
<evidence type="ECO:0000313" key="1">
    <source>
        <dbReference type="EMBL" id="KAI7941100.1"/>
    </source>
</evidence>
<accession>A0ACC0DYL9</accession>
<organism evidence="1 2">
    <name type="scientific">Puccinia striiformis f. sp. tritici</name>
    <dbReference type="NCBI Taxonomy" id="168172"/>
    <lineage>
        <taxon>Eukaryota</taxon>
        <taxon>Fungi</taxon>
        <taxon>Dikarya</taxon>
        <taxon>Basidiomycota</taxon>
        <taxon>Pucciniomycotina</taxon>
        <taxon>Pucciniomycetes</taxon>
        <taxon>Pucciniales</taxon>
        <taxon>Pucciniaceae</taxon>
        <taxon>Puccinia</taxon>
    </lineage>
</organism>
<dbReference type="Proteomes" id="UP001060170">
    <property type="component" value="Chromosome 13"/>
</dbReference>
<reference evidence="1 2" key="3">
    <citation type="journal article" date="2022" name="Microbiol. Spectr.">
        <title>Folding features and dynamics of 3D genome architecture in plant fungal pathogens.</title>
        <authorList>
            <person name="Xia C."/>
        </authorList>
    </citation>
    <scope>NUCLEOTIDE SEQUENCE [LARGE SCALE GENOMIC DNA]</scope>
    <source>
        <strain evidence="1 2">93-210</strain>
    </source>
</reference>
<name>A0ACC0DYL9_9BASI</name>
<reference evidence="2" key="2">
    <citation type="journal article" date="2018" name="Mol. Plant Microbe Interact.">
        <title>Genome sequence resources for the wheat stripe rust pathogen (Puccinia striiformis f. sp. tritici) and the barley stripe rust pathogen (Puccinia striiformis f. sp. hordei).</title>
        <authorList>
            <person name="Xia C."/>
            <person name="Wang M."/>
            <person name="Yin C."/>
            <person name="Cornejo O.E."/>
            <person name="Hulbert S.H."/>
            <person name="Chen X."/>
        </authorList>
    </citation>
    <scope>NUCLEOTIDE SEQUENCE [LARGE SCALE GENOMIC DNA]</scope>
    <source>
        <strain evidence="2">93-210</strain>
    </source>
</reference>
<feature type="non-terminal residue" evidence="1">
    <location>
        <position position="182"/>
    </location>
</feature>
<sequence length="182" mass="20735">MLIYYFVDASETLKQSVQTVVKDSHDAEASAGQWRHFSNLWLNPISSQFHLFNNPIWSLFKVVGLTFPQCLTGGSPKEDPVFRCGGYVEADEFYGFTEDKKERVIRELKSRPGGNEIIRMNCSPQLAHPFPNYVNDHHVKFTPGDKRFHRNVHSIGFKDRGAALTSFSTSRKTDKQPTLVAQ</sequence>
<comment type="caution">
    <text evidence="1">The sequence shown here is derived from an EMBL/GenBank/DDBJ whole genome shotgun (WGS) entry which is preliminary data.</text>
</comment>
<reference evidence="2" key="1">
    <citation type="journal article" date="2018" name="BMC Genomics">
        <title>Genomic insights into host adaptation between the wheat stripe rust pathogen (Puccinia striiformis f. sp. tritici) and the barley stripe rust pathogen (Puccinia striiformis f. sp. hordei).</title>
        <authorList>
            <person name="Xia C."/>
            <person name="Wang M."/>
            <person name="Yin C."/>
            <person name="Cornejo O.E."/>
            <person name="Hulbert S.H."/>
            <person name="Chen X."/>
        </authorList>
    </citation>
    <scope>NUCLEOTIDE SEQUENCE [LARGE SCALE GENOMIC DNA]</scope>
    <source>
        <strain evidence="2">93-210</strain>
    </source>
</reference>
<protein>
    <submittedName>
        <fullName evidence="1">Uncharacterized protein</fullName>
    </submittedName>
</protein>